<dbReference type="HOGENOM" id="CLU_2976726_0_0_6"/>
<evidence type="ECO:0000313" key="2">
    <source>
        <dbReference type="Proteomes" id="UP000003936"/>
    </source>
</evidence>
<sequence>MIRKIDGKAMGYVERSTPEAILYFNHSGHPSLGLISTLLAVRLSETLLLLHKVSARII</sequence>
<proteinExistence type="predicted"/>
<accession>J3VTD3</accession>
<gene>
    <name evidence="1" type="ORF">A359_08650</name>
</gene>
<organism evidence="1 2">
    <name type="scientific">secondary endosymbiont of Ctenarytaina eucalypti</name>
    <dbReference type="NCBI Taxonomy" id="1199245"/>
    <lineage>
        <taxon>Bacteria</taxon>
        <taxon>Pseudomonadati</taxon>
        <taxon>Pseudomonadota</taxon>
        <taxon>Gammaproteobacteria</taxon>
        <taxon>Enterobacterales</taxon>
        <taxon>Enterobacteriaceae</taxon>
        <taxon>aphid secondary symbionts</taxon>
    </lineage>
</organism>
<name>J3VTD3_9ENTR</name>
<evidence type="ECO:0000313" key="1">
    <source>
        <dbReference type="EMBL" id="AFP85231.1"/>
    </source>
</evidence>
<dbReference type="KEGG" id="sect:A359_08650"/>
<dbReference type="EMBL" id="CP003546">
    <property type="protein sequence ID" value="AFP85231.1"/>
    <property type="molecule type" value="Genomic_DNA"/>
</dbReference>
<protein>
    <submittedName>
        <fullName evidence="1">Uncharacterized protein</fullName>
    </submittedName>
</protein>
<dbReference type="Proteomes" id="UP000003936">
    <property type="component" value="Chromosome"/>
</dbReference>
<keyword evidence="2" id="KW-1185">Reference proteome</keyword>
<dbReference type="AlphaFoldDB" id="J3VTD3"/>
<reference evidence="1 2" key="1">
    <citation type="journal article" date="2012" name="Mol. Biol. Evol.">
        <title>Genome reduction and co-evolution between the primary and secondary bacterial symbionts of psyllids.</title>
        <authorList>
            <person name="Sloan D.B."/>
            <person name="Moran N.A."/>
        </authorList>
    </citation>
    <scope>NUCLEOTIDE SEQUENCE [LARGE SCALE GENOMIC DNA]</scope>
    <source>
        <strain evidence="1">Ceuc_S</strain>
    </source>
</reference>